<comment type="caution">
    <text evidence="3">The sequence shown here is derived from an EMBL/GenBank/DDBJ whole genome shotgun (WGS) entry which is preliminary data.</text>
</comment>
<dbReference type="PANTHER" id="PTHR37296:SF1">
    <property type="entry name" value="CONSERVED VIRULENCE FACTOR B"/>
    <property type="match status" value="1"/>
</dbReference>
<comment type="similarity">
    <text evidence="1">Belongs to the CvfB family.</text>
</comment>
<dbReference type="RefSeq" id="WP_140605738.1">
    <property type="nucleotide sequence ID" value="NZ_SAWY01000041.1"/>
</dbReference>
<dbReference type="Gene3D" id="1.10.10.10">
    <property type="entry name" value="Winged helix-like DNA-binding domain superfamily/Winged helix DNA-binding domain"/>
    <property type="match status" value="1"/>
</dbReference>
<dbReference type="Pfam" id="PF13509">
    <property type="entry name" value="S1_2"/>
    <property type="match status" value="2"/>
</dbReference>
<evidence type="ECO:0000256" key="1">
    <source>
        <dbReference type="PIRNR" id="PIRNR012524"/>
    </source>
</evidence>
<dbReference type="Pfam" id="PF17783">
    <property type="entry name" value="WHD_CvfB"/>
    <property type="match status" value="1"/>
</dbReference>
<name>A0A502KKT7_9GAMM</name>
<dbReference type="InterPro" id="IPR003029">
    <property type="entry name" value="S1_domain"/>
</dbReference>
<evidence type="ECO:0000313" key="3">
    <source>
        <dbReference type="EMBL" id="TPH12208.1"/>
    </source>
</evidence>
<gene>
    <name evidence="3" type="ORF">EPA86_17855</name>
</gene>
<dbReference type="InterPro" id="IPR012340">
    <property type="entry name" value="NA-bd_OB-fold"/>
</dbReference>
<protein>
    <submittedName>
        <fullName evidence="3">GntR family transcriptional regulator</fullName>
    </submittedName>
</protein>
<feature type="domain" description="S1 motif" evidence="2">
    <location>
        <begin position="152"/>
        <end position="214"/>
    </location>
</feature>
<evidence type="ECO:0000313" key="4">
    <source>
        <dbReference type="Proteomes" id="UP000315303"/>
    </source>
</evidence>
<dbReference type="InterPro" id="IPR040764">
    <property type="entry name" value="CvfB_WH"/>
</dbReference>
<dbReference type="InterPro" id="IPR039566">
    <property type="entry name" value="CvfB_S1_st"/>
</dbReference>
<dbReference type="OrthoDB" id="9801597at2"/>
<dbReference type="GO" id="GO:0003676">
    <property type="term" value="F:nucleic acid binding"/>
    <property type="evidence" value="ECO:0007669"/>
    <property type="project" value="InterPro"/>
</dbReference>
<dbReference type="InterPro" id="IPR036388">
    <property type="entry name" value="WH-like_DNA-bd_sf"/>
</dbReference>
<evidence type="ECO:0000259" key="2">
    <source>
        <dbReference type="SMART" id="SM00316"/>
    </source>
</evidence>
<reference evidence="3 4" key="1">
    <citation type="submission" date="2019-01" db="EMBL/GenBank/DDBJ databases">
        <title>Litorilituus lipolytica sp. nov., isolated from intertidal sand of the Yellow Sea in China.</title>
        <authorList>
            <person name="Liu A."/>
        </authorList>
    </citation>
    <scope>NUCLEOTIDE SEQUENCE [LARGE SCALE GENOMIC DNA]</scope>
    <source>
        <strain evidence="3 4">RZ04</strain>
    </source>
</reference>
<organism evidence="3 4">
    <name type="scientific">Litorilituus lipolyticus</name>
    <dbReference type="NCBI Taxonomy" id="2491017"/>
    <lineage>
        <taxon>Bacteria</taxon>
        <taxon>Pseudomonadati</taxon>
        <taxon>Pseudomonadota</taxon>
        <taxon>Gammaproteobacteria</taxon>
        <taxon>Alteromonadales</taxon>
        <taxon>Colwelliaceae</taxon>
        <taxon>Litorilituus</taxon>
    </lineage>
</organism>
<dbReference type="EMBL" id="SAWY01000041">
    <property type="protein sequence ID" value="TPH12208.1"/>
    <property type="molecule type" value="Genomic_DNA"/>
</dbReference>
<dbReference type="AlphaFoldDB" id="A0A502KKT7"/>
<keyword evidence="4" id="KW-1185">Reference proteome</keyword>
<accession>A0A502KKT7</accession>
<dbReference type="SMART" id="SM00316">
    <property type="entry name" value="S1"/>
    <property type="match status" value="3"/>
</dbReference>
<dbReference type="InterPro" id="IPR014464">
    <property type="entry name" value="CvfB_fam"/>
</dbReference>
<feature type="domain" description="S1 motif" evidence="2">
    <location>
        <begin position="11"/>
        <end position="73"/>
    </location>
</feature>
<feature type="domain" description="S1 motif" evidence="2">
    <location>
        <begin position="77"/>
        <end position="139"/>
    </location>
</feature>
<dbReference type="Proteomes" id="UP000315303">
    <property type="component" value="Unassembled WGS sequence"/>
</dbReference>
<proteinExistence type="inferred from homology"/>
<dbReference type="PIRSF" id="PIRSF012524">
    <property type="entry name" value="YitL_S1"/>
    <property type="match status" value="1"/>
</dbReference>
<sequence>MTQDTTTNPAEIGKFNTLKVIAITDNGAFLDAGELGEILLPNRFLPDDCQIDSLVTVFIYLDSADRLIATSQKPLAQVGEFASLKVVQVNKMGAFLDWGLPKDLLVPYNQQHTKMEVGKYYLVRVFLDQRTERIAASSKLDKFIDIWPAEYNDGEQVSLTIANKTDLGFKAIVNDLHWGLLYDNEIFQPLRAGRKITGYIKKVRDDGRLDLILTRGGKGKVIDFADKFIAFLQDNDGFTSLNDKSNPELIKRTLDVSKKTFKATVGNLLKKGKISIEKNGIKLL</sequence>
<dbReference type="Gene3D" id="2.40.50.140">
    <property type="entry name" value="Nucleic acid-binding proteins"/>
    <property type="match status" value="2"/>
</dbReference>
<dbReference type="PANTHER" id="PTHR37296">
    <property type="entry name" value="CONSERVED VIRULENCE FACTOR B"/>
    <property type="match status" value="1"/>
</dbReference>